<organism evidence="2 3">
    <name type="scientific">Mycobacterium kiyosense</name>
    <dbReference type="NCBI Taxonomy" id="2871094"/>
    <lineage>
        <taxon>Bacteria</taxon>
        <taxon>Bacillati</taxon>
        <taxon>Actinomycetota</taxon>
        <taxon>Actinomycetes</taxon>
        <taxon>Mycobacteriales</taxon>
        <taxon>Mycobacteriaceae</taxon>
        <taxon>Mycobacterium</taxon>
    </lineage>
</organism>
<protein>
    <submittedName>
        <fullName evidence="2">Uncharacterized protein</fullName>
    </submittedName>
</protein>
<dbReference type="EMBL" id="BRXE01000005">
    <property type="protein sequence ID" value="GLB81695.1"/>
    <property type="molecule type" value="Genomic_DNA"/>
</dbReference>
<dbReference type="AlphaFoldDB" id="A0A9P3Q5I3"/>
<proteinExistence type="predicted"/>
<evidence type="ECO:0000313" key="3">
    <source>
        <dbReference type="Proteomes" id="UP001064782"/>
    </source>
</evidence>
<dbReference type="GeneID" id="83631524"/>
<sequence>MTAAVEPVAGGAPETETSEVVASTPVLITVQEVAFSTATVLSPEPTTARRWYAAPSVVAMAVRRMMVSATPDNPAPRRVYPKRYSFLESASMSREMDRL</sequence>
<gene>
    <name evidence="2" type="ORF">Mkiyose1413_11260</name>
    <name evidence="1" type="ORF">SRL2020028_09510</name>
</gene>
<comment type="caution">
    <text evidence="2">The sequence shown here is derived from an EMBL/GenBank/DDBJ whole genome shotgun (WGS) entry which is preliminary data.</text>
</comment>
<evidence type="ECO:0000313" key="2">
    <source>
        <dbReference type="EMBL" id="GLD29243.1"/>
    </source>
</evidence>
<dbReference type="EMBL" id="BRZI01000004">
    <property type="protein sequence ID" value="GLD29243.1"/>
    <property type="molecule type" value="Genomic_DNA"/>
</dbReference>
<reference evidence="2" key="1">
    <citation type="submission" date="2022-08" db="EMBL/GenBank/DDBJ databases">
        <title>Mycobacterium kiyosense sp. nov., scotochromogenic slow-glowing species isolated from respiratory specimens.</title>
        <authorList>
            <person name="Fukano H."/>
            <person name="Kazumi Y."/>
            <person name="Sakagami N."/>
            <person name="Ato M."/>
            <person name="Mitarai S."/>
            <person name="Hoshino Y."/>
        </authorList>
    </citation>
    <scope>NUCLEOTIDE SEQUENCE</scope>
    <source>
        <strain evidence="2">1413</strain>
        <strain evidence="1">SRL2020-028</strain>
    </source>
</reference>
<dbReference type="Proteomes" id="UP001064782">
    <property type="component" value="Unassembled WGS sequence"/>
</dbReference>
<dbReference type="RefSeq" id="WP_238304740.1">
    <property type="nucleotide sequence ID" value="NZ_BRXE01000005.1"/>
</dbReference>
<dbReference type="Proteomes" id="UP001165663">
    <property type="component" value="Unassembled WGS sequence"/>
</dbReference>
<evidence type="ECO:0000313" key="1">
    <source>
        <dbReference type="EMBL" id="GLB81695.1"/>
    </source>
</evidence>
<keyword evidence="3" id="KW-1185">Reference proteome</keyword>
<name>A0A9P3Q5I3_9MYCO</name>
<accession>A0A9P3Q5I3</accession>